<proteinExistence type="inferred from homology"/>
<dbReference type="SUPFAM" id="SSF52540">
    <property type="entry name" value="P-loop containing nucleoside triphosphate hydrolases"/>
    <property type="match status" value="1"/>
</dbReference>
<name>A0A964T157_9HYPH</name>
<protein>
    <submittedName>
        <fullName evidence="7">ABC transporter ATP-binding protein</fullName>
    </submittedName>
</protein>
<dbReference type="FunFam" id="3.40.50.300:FF:000042">
    <property type="entry name" value="Maltose/maltodextrin ABC transporter, ATP-binding protein"/>
    <property type="match status" value="1"/>
</dbReference>
<dbReference type="GO" id="GO:0043190">
    <property type="term" value="C:ATP-binding cassette (ABC) transporter complex"/>
    <property type="evidence" value="ECO:0007669"/>
    <property type="project" value="InterPro"/>
</dbReference>
<feature type="domain" description="ABC transporter" evidence="6">
    <location>
        <begin position="4"/>
        <end position="234"/>
    </location>
</feature>
<dbReference type="PANTHER" id="PTHR42781">
    <property type="entry name" value="SPERMIDINE/PUTRESCINE IMPORT ATP-BINDING PROTEIN POTA"/>
    <property type="match status" value="1"/>
</dbReference>
<dbReference type="EMBL" id="SPKJ01000002">
    <property type="protein sequence ID" value="MYZ46390.1"/>
    <property type="molecule type" value="Genomic_DNA"/>
</dbReference>
<dbReference type="Gene3D" id="3.40.50.300">
    <property type="entry name" value="P-loop containing nucleotide triphosphate hydrolases"/>
    <property type="match status" value="1"/>
</dbReference>
<accession>A0A964T157</accession>
<dbReference type="GO" id="GO:0140359">
    <property type="term" value="F:ABC-type transporter activity"/>
    <property type="evidence" value="ECO:0007669"/>
    <property type="project" value="UniProtKB-ARBA"/>
</dbReference>
<evidence type="ECO:0000256" key="2">
    <source>
        <dbReference type="ARBA" id="ARBA00005417"/>
    </source>
</evidence>
<evidence type="ECO:0000256" key="5">
    <source>
        <dbReference type="ARBA" id="ARBA00022840"/>
    </source>
</evidence>
<dbReference type="InterPro" id="IPR017871">
    <property type="entry name" value="ABC_transporter-like_CS"/>
</dbReference>
<evidence type="ECO:0000256" key="3">
    <source>
        <dbReference type="ARBA" id="ARBA00022448"/>
    </source>
</evidence>
<comment type="subcellular location">
    <subcellularLocation>
        <location evidence="1">Cell inner membrane</location>
        <topology evidence="1">Peripheral membrane protein</topology>
    </subcellularLocation>
</comment>
<dbReference type="PROSITE" id="PS50893">
    <property type="entry name" value="ABC_TRANSPORTER_2"/>
    <property type="match status" value="1"/>
</dbReference>
<keyword evidence="4" id="KW-0547">Nucleotide-binding</keyword>
<dbReference type="InterPro" id="IPR013611">
    <property type="entry name" value="Transp-assoc_OB_typ2"/>
</dbReference>
<keyword evidence="3" id="KW-0813">Transport</keyword>
<dbReference type="PANTHER" id="PTHR42781:SF4">
    <property type="entry name" value="SPERMIDINE_PUTRESCINE IMPORT ATP-BINDING PROTEIN POTA"/>
    <property type="match status" value="1"/>
</dbReference>
<evidence type="ECO:0000256" key="1">
    <source>
        <dbReference type="ARBA" id="ARBA00004417"/>
    </source>
</evidence>
<dbReference type="InterPro" id="IPR003593">
    <property type="entry name" value="AAA+_ATPase"/>
</dbReference>
<dbReference type="InterPro" id="IPR003439">
    <property type="entry name" value="ABC_transporter-like_ATP-bd"/>
</dbReference>
<dbReference type="OrthoDB" id="9802264at2"/>
<dbReference type="Pfam" id="PF08402">
    <property type="entry name" value="TOBE_2"/>
    <property type="match status" value="1"/>
</dbReference>
<dbReference type="InterPro" id="IPR050093">
    <property type="entry name" value="ABC_SmlMolc_Importer"/>
</dbReference>
<dbReference type="InterPro" id="IPR012340">
    <property type="entry name" value="NA-bd_OB-fold"/>
</dbReference>
<keyword evidence="5 7" id="KW-0067">ATP-binding</keyword>
<dbReference type="PROSITE" id="PS00211">
    <property type="entry name" value="ABC_TRANSPORTER_1"/>
    <property type="match status" value="1"/>
</dbReference>
<evidence type="ECO:0000259" key="6">
    <source>
        <dbReference type="PROSITE" id="PS50893"/>
    </source>
</evidence>
<dbReference type="InterPro" id="IPR008995">
    <property type="entry name" value="Mo/tungstate-bd_C_term_dom"/>
</dbReference>
<comment type="similarity">
    <text evidence="2">Belongs to the ABC transporter superfamily.</text>
</comment>
<sequence>MPFLELQGITKAFGQQQVVRQMDLSIARGEFVSFLGPSGCGKTTTLRMVAGFERPTTGTVSIDGREVTDLRPNQRDIGMVFQSYALFPNMTVAGNIGFGLRVARRPAEEIRARVAEMLEIVKLPQHAGRYPYQLSGGQQQRVALARALAVRPKVLLLDEPLSALDAKIRVSLREEIRALQRDLGITTIYVTHDQEEALSMSDRIVVMSEGRVEQIGSPFEIYNYPRTRFVASFVGTLNLLEGRVLDPDSGRIAVDGQEIVSARGLAGSQAGETRVVALRPEALSLQNGHLDHNRLRGTIDEVSFLGSVVRVRVSLGGSAISLDMFNQASVPPPARGAPVTVSFAREDLVVLDRA</sequence>
<dbReference type="GO" id="GO:0016887">
    <property type="term" value="F:ATP hydrolysis activity"/>
    <property type="evidence" value="ECO:0007669"/>
    <property type="project" value="InterPro"/>
</dbReference>
<organism evidence="7 8">
    <name type="scientific">Propylenella binzhouense</name>
    <dbReference type="NCBI Taxonomy" id="2555902"/>
    <lineage>
        <taxon>Bacteria</taxon>
        <taxon>Pseudomonadati</taxon>
        <taxon>Pseudomonadota</taxon>
        <taxon>Alphaproteobacteria</taxon>
        <taxon>Hyphomicrobiales</taxon>
        <taxon>Propylenellaceae</taxon>
        <taxon>Propylenella</taxon>
    </lineage>
</organism>
<gene>
    <name evidence="7" type="ORF">E4O86_01455</name>
</gene>
<dbReference type="Gene3D" id="2.40.50.100">
    <property type="match status" value="1"/>
</dbReference>
<dbReference type="Pfam" id="PF00005">
    <property type="entry name" value="ABC_tran"/>
    <property type="match status" value="1"/>
</dbReference>
<dbReference type="InterPro" id="IPR027417">
    <property type="entry name" value="P-loop_NTPase"/>
</dbReference>
<dbReference type="GO" id="GO:0005524">
    <property type="term" value="F:ATP binding"/>
    <property type="evidence" value="ECO:0007669"/>
    <property type="project" value="UniProtKB-KW"/>
</dbReference>
<evidence type="ECO:0000313" key="8">
    <source>
        <dbReference type="Proteomes" id="UP000773614"/>
    </source>
</evidence>
<reference evidence="7" key="1">
    <citation type="submission" date="2019-03" db="EMBL/GenBank/DDBJ databases">
        <title>Afifella sp. nov., isolated from activated sludge.</title>
        <authorList>
            <person name="Li Q."/>
            <person name="Liu Y."/>
        </authorList>
    </citation>
    <scope>NUCLEOTIDE SEQUENCE</scope>
    <source>
        <strain evidence="7">L72</strain>
    </source>
</reference>
<dbReference type="RefSeq" id="WP_161138725.1">
    <property type="nucleotide sequence ID" value="NZ_SPKJ01000002.1"/>
</dbReference>
<evidence type="ECO:0000256" key="4">
    <source>
        <dbReference type="ARBA" id="ARBA00022741"/>
    </source>
</evidence>
<dbReference type="AlphaFoldDB" id="A0A964T157"/>
<dbReference type="SUPFAM" id="SSF50331">
    <property type="entry name" value="MOP-like"/>
    <property type="match status" value="1"/>
</dbReference>
<comment type="caution">
    <text evidence="7">The sequence shown here is derived from an EMBL/GenBank/DDBJ whole genome shotgun (WGS) entry which is preliminary data.</text>
</comment>
<evidence type="ECO:0000313" key="7">
    <source>
        <dbReference type="EMBL" id="MYZ46390.1"/>
    </source>
</evidence>
<dbReference type="SMART" id="SM00382">
    <property type="entry name" value="AAA"/>
    <property type="match status" value="1"/>
</dbReference>
<dbReference type="Proteomes" id="UP000773614">
    <property type="component" value="Unassembled WGS sequence"/>
</dbReference>
<dbReference type="Gene3D" id="2.40.50.140">
    <property type="entry name" value="Nucleic acid-binding proteins"/>
    <property type="match status" value="1"/>
</dbReference>
<keyword evidence="8" id="KW-1185">Reference proteome</keyword>